<reference evidence="3 4" key="1">
    <citation type="submission" date="2013-03" db="EMBL/GenBank/DDBJ databases">
        <title>The Genome Sequence of Capronia coronata CBS 617.96.</title>
        <authorList>
            <consortium name="The Broad Institute Genomics Platform"/>
            <person name="Cuomo C."/>
            <person name="de Hoog S."/>
            <person name="Gorbushina A."/>
            <person name="Walker B."/>
            <person name="Young S.K."/>
            <person name="Zeng Q."/>
            <person name="Gargeya S."/>
            <person name="Fitzgerald M."/>
            <person name="Haas B."/>
            <person name="Abouelleil A."/>
            <person name="Allen A.W."/>
            <person name="Alvarado L."/>
            <person name="Arachchi H.M."/>
            <person name="Berlin A.M."/>
            <person name="Chapman S.B."/>
            <person name="Gainer-Dewar J."/>
            <person name="Goldberg J."/>
            <person name="Griggs A."/>
            <person name="Gujja S."/>
            <person name="Hansen M."/>
            <person name="Howarth C."/>
            <person name="Imamovic A."/>
            <person name="Ireland A."/>
            <person name="Larimer J."/>
            <person name="McCowan C."/>
            <person name="Murphy C."/>
            <person name="Pearson M."/>
            <person name="Poon T.W."/>
            <person name="Priest M."/>
            <person name="Roberts A."/>
            <person name="Saif S."/>
            <person name="Shea T."/>
            <person name="Sisk P."/>
            <person name="Sykes S."/>
            <person name="Wortman J."/>
            <person name="Nusbaum C."/>
            <person name="Birren B."/>
        </authorList>
    </citation>
    <scope>NUCLEOTIDE SEQUENCE [LARGE SCALE GENOMIC DNA]</scope>
    <source>
        <strain evidence="3 4">CBS 617.96</strain>
    </source>
</reference>
<dbReference type="AlphaFoldDB" id="W9Y887"/>
<evidence type="ECO:0000259" key="2">
    <source>
        <dbReference type="PROSITE" id="PS50902"/>
    </source>
</evidence>
<dbReference type="GeneID" id="19160673"/>
<proteinExistence type="inferred from homology"/>
<accession>W9Y887</accession>
<evidence type="ECO:0000256" key="1">
    <source>
        <dbReference type="ARBA" id="ARBA00006961"/>
    </source>
</evidence>
<dbReference type="Pfam" id="PF03358">
    <property type="entry name" value="FMN_red"/>
    <property type="match status" value="1"/>
</dbReference>
<comment type="similarity">
    <text evidence="1">Belongs to the WrbA family.</text>
</comment>
<dbReference type="RefSeq" id="XP_007724874.1">
    <property type="nucleotide sequence ID" value="XM_007726684.1"/>
</dbReference>
<dbReference type="GO" id="GO:0016020">
    <property type="term" value="C:membrane"/>
    <property type="evidence" value="ECO:0007669"/>
    <property type="project" value="TreeGrafter"/>
</dbReference>
<dbReference type="Gene3D" id="3.40.50.360">
    <property type="match status" value="1"/>
</dbReference>
<dbReference type="NCBIfam" id="TIGR01755">
    <property type="entry name" value="flav_wrbA"/>
    <property type="match status" value="1"/>
</dbReference>
<organism evidence="3 4">
    <name type="scientific">Capronia coronata CBS 617.96</name>
    <dbReference type="NCBI Taxonomy" id="1182541"/>
    <lineage>
        <taxon>Eukaryota</taxon>
        <taxon>Fungi</taxon>
        <taxon>Dikarya</taxon>
        <taxon>Ascomycota</taxon>
        <taxon>Pezizomycotina</taxon>
        <taxon>Eurotiomycetes</taxon>
        <taxon>Chaetothyriomycetidae</taxon>
        <taxon>Chaetothyriales</taxon>
        <taxon>Herpotrichiellaceae</taxon>
        <taxon>Capronia</taxon>
    </lineage>
</organism>
<dbReference type="GO" id="GO:0010181">
    <property type="term" value="F:FMN binding"/>
    <property type="evidence" value="ECO:0007669"/>
    <property type="project" value="InterPro"/>
</dbReference>
<dbReference type="NCBIfam" id="NF002999">
    <property type="entry name" value="PRK03767.1"/>
    <property type="match status" value="1"/>
</dbReference>
<protein>
    <submittedName>
        <fullName evidence="3">Minor allergen Cla h 7</fullName>
    </submittedName>
</protein>
<dbReference type="InterPro" id="IPR010089">
    <property type="entry name" value="Flavoprotein_WrbA-like"/>
</dbReference>
<sequence length="203" mass="21771">MHANVCKQYSMYGHIAQLAHAEKKGVEEAGGSADLYQIPETLPGEVLGKMHAPGPAKDVPFITPEILATYDAFLFGIPTRYGTYSAQWKSFIDQLGQLWMTGGLHGKYFGVFVSTGTMGGGQETTAMQALSSWVHQGMIYVPLGYAKTFGLLADLSEVRGGTPWGAGTFAAGDGSRQPSGKEIELATAQGKYFYETVAKVNFA</sequence>
<dbReference type="OrthoDB" id="504689at2759"/>
<dbReference type="GO" id="GO:0003955">
    <property type="term" value="F:NAD(P)H dehydrogenase (quinone) activity"/>
    <property type="evidence" value="ECO:0007669"/>
    <property type="project" value="InterPro"/>
</dbReference>
<comment type="caution">
    <text evidence="3">The sequence shown here is derived from an EMBL/GenBank/DDBJ whole genome shotgun (WGS) entry which is preliminary data.</text>
</comment>
<keyword evidence="4" id="KW-1185">Reference proteome</keyword>
<dbReference type="EMBL" id="AMWN01000005">
    <property type="protein sequence ID" value="EXJ85436.1"/>
    <property type="molecule type" value="Genomic_DNA"/>
</dbReference>
<evidence type="ECO:0000313" key="3">
    <source>
        <dbReference type="EMBL" id="EXJ85436.1"/>
    </source>
</evidence>
<gene>
    <name evidence="3" type="ORF">A1O1_05800</name>
</gene>
<dbReference type="STRING" id="1182541.W9Y887"/>
<dbReference type="PROSITE" id="PS50902">
    <property type="entry name" value="FLAVODOXIN_LIKE"/>
    <property type="match status" value="1"/>
</dbReference>
<dbReference type="HOGENOM" id="CLU_051402_0_1_1"/>
<dbReference type="PANTHER" id="PTHR30546:SF23">
    <property type="entry name" value="FLAVOPROTEIN-LIKE PROTEIN YCP4-RELATED"/>
    <property type="match status" value="1"/>
</dbReference>
<dbReference type="InterPro" id="IPR008254">
    <property type="entry name" value="Flavodoxin/NO_synth"/>
</dbReference>
<evidence type="ECO:0000313" key="4">
    <source>
        <dbReference type="Proteomes" id="UP000019484"/>
    </source>
</evidence>
<dbReference type="SUPFAM" id="SSF52218">
    <property type="entry name" value="Flavoproteins"/>
    <property type="match status" value="1"/>
</dbReference>
<name>W9Y887_9EURO</name>
<dbReference type="FunFam" id="3.40.50.360:FF:000001">
    <property type="entry name" value="NAD(P)H dehydrogenase (Quinone) FQR1-like"/>
    <property type="match status" value="1"/>
</dbReference>
<dbReference type="Proteomes" id="UP000019484">
    <property type="component" value="Unassembled WGS sequence"/>
</dbReference>
<feature type="domain" description="Flavodoxin-like" evidence="2">
    <location>
        <begin position="4"/>
        <end position="193"/>
    </location>
</feature>
<dbReference type="InterPro" id="IPR005025">
    <property type="entry name" value="FMN_Rdtase-like_dom"/>
</dbReference>
<dbReference type="eggNOG" id="KOG3135">
    <property type="taxonomic scope" value="Eukaryota"/>
</dbReference>
<dbReference type="PANTHER" id="PTHR30546">
    <property type="entry name" value="FLAVODOXIN-RELATED PROTEIN WRBA-RELATED"/>
    <property type="match status" value="1"/>
</dbReference>
<dbReference type="InterPro" id="IPR029039">
    <property type="entry name" value="Flavoprotein-like_sf"/>
</dbReference>